<keyword evidence="2" id="KW-0732">Signal</keyword>
<evidence type="ECO:0000256" key="1">
    <source>
        <dbReference type="ARBA" id="ARBA00009091"/>
    </source>
</evidence>
<keyword evidence="4" id="KW-1185">Reference proteome</keyword>
<reference evidence="3 4" key="1">
    <citation type="submission" date="2020-12" db="EMBL/GenBank/DDBJ databases">
        <title>Olleya sediminilitoris sp. nov., isolated from a tidal flat.</title>
        <authorList>
            <person name="Park S."/>
            <person name="Yoon J.-H."/>
        </authorList>
    </citation>
    <scope>NUCLEOTIDE SEQUENCE [LARGE SCALE GENOMIC DNA]</scope>
    <source>
        <strain evidence="3 4">YSTF-M6</strain>
    </source>
</reference>
<protein>
    <submittedName>
        <fullName evidence="3">OmpH family outer membrane protein</fullName>
    </submittedName>
</protein>
<sequence>MKKIIGLVIVSLVFTSCQKQKIAFIDNGEVINKIQEKVDLEASYKSTLDKFNTKRDSLGKAFQMEAQKFQIEAQSMSAKKAQAKYDELGQKQQLLQQQLQYEQQQISEPFQKDMDSLISKVKKYVSNYGKTNGYDYILGTSEAGPSVLFGKEEFDLSKTIIEGLDTEYKK</sequence>
<dbReference type="RefSeq" id="WP_054852306.1">
    <property type="nucleotide sequence ID" value="NZ_JAEMEF010000001.1"/>
</dbReference>
<dbReference type="Proteomes" id="UP000605013">
    <property type="component" value="Unassembled WGS sequence"/>
</dbReference>
<dbReference type="PANTHER" id="PTHR35089:SF1">
    <property type="entry name" value="CHAPERONE PROTEIN SKP"/>
    <property type="match status" value="1"/>
</dbReference>
<dbReference type="EMBL" id="JAEMEF010000001">
    <property type="protein sequence ID" value="MBL7558489.1"/>
    <property type="molecule type" value="Genomic_DNA"/>
</dbReference>
<dbReference type="InterPro" id="IPR024930">
    <property type="entry name" value="Skp_dom_sf"/>
</dbReference>
<evidence type="ECO:0000313" key="3">
    <source>
        <dbReference type="EMBL" id="MBL7558489.1"/>
    </source>
</evidence>
<evidence type="ECO:0000313" key="4">
    <source>
        <dbReference type="Proteomes" id="UP000605013"/>
    </source>
</evidence>
<gene>
    <name evidence="3" type="ORF">JAO71_01640</name>
</gene>
<comment type="caution">
    <text evidence="3">The sequence shown here is derived from an EMBL/GenBank/DDBJ whole genome shotgun (WGS) entry which is preliminary data.</text>
</comment>
<dbReference type="Pfam" id="PF03938">
    <property type="entry name" value="OmpH"/>
    <property type="match status" value="1"/>
</dbReference>
<dbReference type="SUPFAM" id="SSF111384">
    <property type="entry name" value="OmpH-like"/>
    <property type="match status" value="1"/>
</dbReference>
<dbReference type="PANTHER" id="PTHR35089">
    <property type="entry name" value="CHAPERONE PROTEIN SKP"/>
    <property type="match status" value="1"/>
</dbReference>
<dbReference type="InterPro" id="IPR005632">
    <property type="entry name" value="Chaperone_Skp"/>
</dbReference>
<evidence type="ECO:0000256" key="2">
    <source>
        <dbReference type="ARBA" id="ARBA00022729"/>
    </source>
</evidence>
<organism evidence="3 4">
    <name type="scientific">Olleya sediminilitoris</name>
    <dbReference type="NCBI Taxonomy" id="2795739"/>
    <lineage>
        <taxon>Bacteria</taxon>
        <taxon>Pseudomonadati</taxon>
        <taxon>Bacteroidota</taxon>
        <taxon>Flavobacteriia</taxon>
        <taxon>Flavobacteriales</taxon>
        <taxon>Flavobacteriaceae</taxon>
    </lineage>
</organism>
<proteinExistence type="inferred from homology"/>
<dbReference type="Gene3D" id="3.30.910.20">
    <property type="entry name" value="Skp domain"/>
    <property type="match status" value="1"/>
</dbReference>
<comment type="similarity">
    <text evidence="1">Belongs to the Skp family.</text>
</comment>
<accession>A0ABS1WH85</accession>
<dbReference type="SMART" id="SM00935">
    <property type="entry name" value="OmpH"/>
    <property type="match status" value="1"/>
</dbReference>
<name>A0ABS1WH85_9FLAO</name>
<dbReference type="PROSITE" id="PS51257">
    <property type="entry name" value="PROKAR_LIPOPROTEIN"/>
    <property type="match status" value="1"/>
</dbReference>